<keyword evidence="10 12" id="KW-0472">Membrane</keyword>
<feature type="compositionally biased region" description="Basic and acidic residues" evidence="11">
    <location>
        <begin position="302"/>
        <end position="314"/>
    </location>
</feature>
<keyword evidence="7" id="KW-0653">Protein transport</keyword>
<dbReference type="InterPro" id="IPR004728">
    <property type="entry name" value="Sec62"/>
</dbReference>
<evidence type="ECO:0000256" key="9">
    <source>
        <dbReference type="ARBA" id="ARBA00023010"/>
    </source>
</evidence>
<evidence type="ECO:0000256" key="12">
    <source>
        <dbReference type="SAM" id="Phobius"/>
    </source>
</evidence>
<feature type="region of interest" description="Disordered" evidence="11">
    <location>
        <begin position="287"/>
        <end position="368"/>
    </location>
</feature>
<dbReference type="GO" id="GO:0005789">
    <property type="term" value="C:endoplasmic reticulum membrane"/>
    <property type="evidence" value="ECO:0007669"/>
    <property type="project" value="UniProtKB-SubCell"/>
</dbReference>
<keyword evidence="14" id="KW-1185">Reference proteome</keyword>
<evidence type="ECO:0000313" key="13">
    <source>
        <dbReference type="EMBL" id="CAG9856451.1"/>
    </source>
</evidence>
<dbReference type="Pfam" id="PF03839">
    <property type="entry name" value="Sec62"/>
    <property type="match status" value="1"/>
</dbReference>
<accession>A0A9N9XKW8</accession>
<dbReference type="GO" id="GO:0031204">
    <property type="term" value="P:post-translational protein targeting to membrane, translocation"/>
    <property type="evidence" value="ECO:0007669"/>
    <property type="project" value="TreeGrafter"/>
</dbReference>
<feature type="region of interest" description="Disordered" evidence="11">
    <location>
        <begin position="1"/>
        <end position="20"/>
    </location>
</feature>
<gene>
    <name evidence="13" type="ORF">PHYEVI_LOCUS2873</name>
</gene>
<evidence type="ECO:0000256" key="2">
    <source>
        <dbReference type="ARBA" id="ARBA00010604"/>
    </source>
</evidence>
<protein>
    <recommendedName>
        <fullName evidence="3">Translocation protein SEC62</fullName>
    </recommendedName>
</protein>
<evidence type="ECO:0000256" key="7">
    <source>
        <dbReference type="ARBA" id="ARBA00022927"/>
    </source>
</evidence>
<keyword evidence="6" id="KW-0256">Endoplasmic reticulum</keyword>
<evidence type="ECO:0000256" key="11">
    <source>
        <dbReference type="SAM" id="MobiDB-lite"/>
    </source>
</evidence>
<dbReference type="OrthoDB" id="200187at2759"/>
<sequence length="368" mass="42544">MAEKKRGKKRKDDYGREVIDDKPTKEEYTVGKWMRNNIQIKKTKFANHNVEYFTGARAVDALLESPFATRETPLFKTREEISDYLHVMLTHRFFHRARKVPVDEHELKGKKGKKKDDKKKPDSGDDEKKEKKEKDRGTDAESSVVEGSKEQKQEKEKRKKKIRLEMHFDQRFEDSLDAYVWIYDPIPFHYWIIGTLLVLGAIGVCLFPLWPPSVRLGVYYLSVAAAGFLVSIIVLAVIRVIVFCLIWVFTLGRHHLWILPNLTEDVGFFASFWPLYTYEYKGNKHDKKSKKKKKDKDSDAEDDKRDDDGNEKEPLVSNSGVAEVSEADNTADEQHAGNQNDSESESESSQRSSTGKDFEIVDQEDIES</sequence>
<dbReference type="EMBL" id="OU900105">
    <property type="protein sequence ID" value="CAG9856451.1"/>
    <property type="molecule type" value="Genomic_DNA"/>
</dbReference>
<feature type="transmembrane region" description="Helical" evidence="12">
    <location>
        <begin position="216"/>
        <end position="249"/>
    </location>
</feature>
<keyword evidence="5 12" id="KW-0812">Transmembrane</keyword>
<dbReference type="PANTHER" id="PTHR12443:SF9">
    <property type="entry name" value="TRANSLOCATION PROTEIN SEC62"/>
    <property type="match status" value="1"/>
</dbReference>
<evidence type="ECO:0000256" key="1">
    <source>
        <dbReference type="ARBA" id="ARBA00004477"/>
    </source>
</evidence>
<evidence type="ECO:0000256" key="6">
    <source>
        <dbReference type="ARBA" id="ARBA00022824"/>
    </source>
</evidence>
<evidence type="ECO:0000256" key="4">
    <source>
        <dbReference type="ARBA" id="ARBA00022448"/>
    </source>
</evidence>
<evidence type="ECO:0000256" key="10">
    <source>
        <dbReference type="ARBA" id="ARBA00023136"/>
    </source>
</evidence>
<dbReference type="Proteomes" id="UP001153712">
    <property type="component" value="Chromosome 12"/>
</dbReference>
<feature type="compositionally biased region" description="Basic and acidic residues" evidence="11">
    <location>
        <begin position="147"/>
        <end position="156"/>
    </location>
</feature>
<keyword evidence="4" id="KW-0813">Transport</keyword>
<keyword evidence="8 12" id="KW-1133">Transmembrane helix</keyword>
<evidence type="ECO:0000256" key="3">
    <source>
        <dbReference type="ARBA" id="ARBA00021257"/>
    </source>
</evidence>
<comment type="similarity">
    <text evidence="2">Belongs to the SEC62 family.</text>
</comment>
<evidence type="ECO:0000256" key="5">
    <source>
        <dbReference type="ARBA" id="ARBA00022692"/>
    </source>
</evidence>
<organism evidence="13 14">
    <name type="scientific">Phyllotreta striolata</name>
    <name type="common">Striped flea beetle</name>
    <name type="synonym">Crioceris striolata</name>
    <dbReference type="NCBI Taxonomy" id="444603"/>
    <lineage>
        <taxon>Eukaryota</taxon>
        <taxon>Metazoa</taxon>
        <taxon>Ecdysozoa</taxon>
        <taxon>Arthropoda</taxon>
        <taxon>Hexapoda</taxon>
        <taxon>Insecta</taxon>
        <taxon>Pterygota</taxon>
        <taxon>Neoptera</taxon>
        <taxon>Endopterygota</taxon>
        <taxon>Coleoptera</taxon>
        <taxon>Polyphaga</taxon>
        <taxon>Cucujiformia</taxon>
        <taxon>Chrysomeloidea</taxon>
        <taxon>Chrysomelidae</taxon>
        <taxon>Galerucinae</taxon>
        <taxon>Alticini</taxon>
        <taxon>Phyllotreta</taxon>
    </lineage>
</organism>
<keyword evidence="9" id="KW-0811">Translocation</keyword>
<feature type="compositionally biased region" description="Basic and acidic residues" evidence="11">
    <location>
        <begin position="104"/>
        <end position="139"/>
    </location>
</feature>
<feature type="region of interest" description="Disordered" evidence="11">
    <location>
        <begin position="104"/>
        <end position="156"/>
    </location>
</feature>
<comment type="subcellular location">
    <subcellularLocation>
        <location evidence="1">Endoplasmic reticulum membrane</location>
        <topology evidence="1">Multi-pass membrane protein</topology>
    </subcellularLocation>
</comment>
<feature type="transmembrane region" description="Helical" evidence="12">
    <location>
        <begin position="188"/>
        <end position="210"/>
    </location>
</feature>
<proteinExistence type="inferred from homology"/>
<dbReference type="PANTHER" id="PTHR12443">
    <property type="entry name" value="TRANSLOCATION PROTEIN SEC62"/>
    <property type="match status" value="1"/>
</dbReference>
<evidence type="ECO:0000313" key="14">
    <source>
        <dbReference type="Proteomes" id="UP001153712"/>
    </source>
</evidence>
<reference evidence="13" key="1">
    <citation type="submission" date="2022-01" db="EMBL/GenBank/DDBJ databases">
        <authorList>
            <person name="King R."/>
        </authorList>
    </citation>
    <scope>NUCLEOTIDE SEQUENCE</scope>
</reference>
<name>A0A9N9XKW8_PHYSR</name>
<dbReference type="AlphaFoldDB" id="A0A9N9XKW8"/>
<evidence type="ECO:0000256" key="8">
    <source>
        <dbReference type="ARBA" id="ARBA00022989"/>
    </source>
</evidence>